<feature type="region of interest" description="Disordered" evidence="1">
    <location>
        <begin position="332"/>
        <end position="380"/>
    </location>
</feature>
<evidence type="ECO:0008006" key="6">
    <source>
        <dbReference type="Google" id="ProtNLM"/>
    </source>
</evidence>
<dbReference type="Pfam" id="PF11935">
    <property type="entry name" value="SYMPK_PTA1_N"/>
    <property type="match status" value="1"/>
</dbReference>
<gene>
    <name evidence="4" type="ORF">LWI29_030349</name>
</gene>
<evidence type="ECO:0000313" key="4">
    <source>
        <dbReference type="EMBL" id="KAK0577261.1"/>
    </source>
</evidence>
<feature type="domain" description="Symplekin/Pta1 N-terminal" evidence="2">
    <location>
        <begin position="96"/>
        <end position="312"/>
    </location>
</feature>
<dbReference type="Proteomes" id="UP001168877">
    <property type="component" value="Unassembled WGS sequence"/>
</dbReference>
<evidence type="ECO:0000259" key="2">
    <source>
        <dbReference type="Pfam" id="PF11935"/>
    </source>
</evidence>
<evidence type="ECO:0000313" key="5">
    <source>
        <dbReference type="Proteomes" id="UP001168877"/>
    </source>
</evidence>
<feature type="region of interest" description="Disordered" evidence="1">
    <location>
        <begin position="1360"/>
        <end position="1384"/>
    </location>
</feature>
<protein>
    <recommendedName>
        <fullName evidence="6">Symplekin</fullName>
    </recommendedName>
</protein>
<dbReference type="EMBL" id="JAUESC010000386">
    <property type="protein sequence ID" value="KAK0577261.1"/>
    <property type="molecule type" value="Genomic_DNA"/>
</dbReference>
<comment type="caution">
    <text evidence="4">The sequence shown here is derived from an EMBL/GenBank/DDBJ whole genome shotgun (WGS) entry which is preliminary data.</text>
</comment>
<feature type="region of interest" description="Disordered" evidence="1">
    <location>
        <begin position="518"/>
        <end position="547"/>
    </location>
</feature>
<sequence>MAVASRDQALSLLAAANNHGDLVVKLSSLKQVKDILSSVDPSVAADLFPYLVELQSSPESLVRKLLIETIEDIGLKAMEHSSILMPVLLAFLRDGDSSVARRSIVSGTDFFCRVLEEMAMQFHWRGKIEHWLEELWTWMLRFKDAVFTIALEPGFVGTKLLALKFLETYVLLFTSDKNDSEKFTSEGSRRAFNISWLGVGHPFLDPVALMSEANRTLHTLLDLLLSASSLPGLVTITVVNCLAAIARKRPLHYNTVLSALLNFNPNFETVKGCHAASIQYSIRTAFLGFLRCTNPAIMESRDRLLRALRAMNAGDAADQVVRQVDKMIKNSERALRESRSGKDDQPSIQLSVSGDLSRKRSMIQENEEPNNGLDASSKRIRYGPNGHSALSFQISDSGQDSVSVNGLSHNAPLLDGDLTPVEQMIAMIGALLAEGERGAESLEILISNIHPDLLADIVITNMRHLPKDPPPVTGLGTLPVTRQIGSLNSPQVVAPSAPTNTMQSPVLTTQVQVPPLSATAVSSSLSDTPVADSKRDPRRDPRRLDPRRVATHVGVAFAVAEDAGPVQPEFDGPISVNKPPSLTVVTTVENPPAPVMTSMRMEDMTLEVPSVSKIDQPKPEDELVGSEETVCITEVGASSDHTLSPDAIDEDSVAVEISEAEVAYGTDSSSLLDSDQHSPAVSNASAIEETCKDLPPLPLYVELTEEQQRSVRKLAVEQIIESYKNLEGTEYSLTRMGLLSRLIAQIDADNDIVVMLQKHVVDDYQQQKGHELVLQALYHLHSLVISGSVENSSYAAVVYEKFLLAVAKSLLDTFPSSDKSFSRLLGEVPVLPDSVLQLLDNLCYSDVSDVCGKEIRDGERVTQGLGAVWSLVLGRPNYRQACLDIALKCAVHSQDEIRAKAIRLVSNKLYQLSYISESIEQYAKNMMLSAVDHHLSDVEHSQSGCADQIAGGEVGSQETSISGSLVSESVTSDINSKRGALSVAHTMTFSEAQRLISLFFALCTKKPSLLQHVFDNYVQAPKTVKQAFHRHIPILIRALGSSCSELLHIISDPPQGSEHLLTLVLQILTQETTPSSNLIATVKHLYETKLKDATILIPMLSSLSKNEVLPIFPRLVDLPLEKFQMALDHILQGSAHTGPALTPVEVLVAIHDIVPEREGLALKKITDACSACFEQRTVFTQQVLAKALNQMVDQTPLPLLFMRTVIQAIDAFPTLVDFVMELLSKLVSKQVWRMPKLWVGFLKCVSQTRPHSFPVLLKLPPPQLENALNKYANLRAALAAYANQPSMKASIPRSTLALLGLVNESHMQQQHMSSLHPSDTDFQLQKERYKSATLVAADHFLTTHDSKSVQCSLNSIYVEGSPPQRKIDSPPTALQPSGNDVTYL</sequence>
<dbReference type="Pfam" id="PF12295">
    <property type="entry name" value="Symplekin_C"/>
    <property type="match status" value="1"/>
</dbReference>
<feature type="compositionally biased region" description="Basic and acidic residues" evidence="1">
    <location>
        <begin position="532"/>
        <end position="547"/>
    </location>
</feature>
<dbReference type="PANTHER" id="PTHR47184:SF3">
    <property type="entry name" value="PHOSPHATIDYLINOSITOL 3-AND 4-KINASE FAMILY PROTEIN-RELATED"/>
    <property type="match status" value="1"/>
</dbReference>
<feature type="compositionally biased region" description="Basic and acidic residues" evidence="1">
    <location>
        <begin position="332"/>
        <end position="345"/>
    </location>
</feature>
<name>A0AA39RMM5_ACESA</name>
<proteinExistence type="predicted"/>
<reference evidence="4" key="2">
    <citation type="submission" date="2023-06" db="EMBL/GenBank/DDBJ databases">
        <authorList>
            <person name="Swenson N.G."/>
            <person name="Wegrzyn J.L."/>
            <person name="Mcevoy S.L."/>
        </authorList>
    </citation>
    <scope>NUCLEOTIDE SEQUENCE</scope>
    <source>
        <strain evidence="4">NS2018</strain>
        <tissue evidence="4">Leaf</tissue>
    </source>
</reference>
<evidence type="ECO:0000259" key="3">
    <source>
        <dbReference type="Pfam" id="PF12295"/>
    </source>
</evidence>
<dbReference type="InterPro" id="IPR022075">
    <property type="entry name" value="Symplekin_C"/>
</dbReference>
<evidence type="ECO:0000256" key="1">
    <source>
        <dbReference type="SAM" id="MobiDB-lite"/>
    </source>
</evidence>
<reference evidence="4" key="1">
    <citation type="journal article" date="2022" name="Plant J.">
        <title>Strategies of tolerance reflected in two North American maple genomes.</title>
        <authorList>
            <person name="McEvoy S.L."/>
            <person name="Sezen U.U."/>
            <person name="Trouern-Trend A."/>
            <person name="McMahon S.M."/>
            <person name="Schaberg P.G."/>
            <person name="Yang J."/>
            <person name="Wegrzyn J.L."/>
            <person name="Swenson N.G."/>
        </authorList>
    </citation>
    <scope>NUCLEOTIDE SEQUENCE</scope>
    <source>
        <strain evidence="4">NS2018</strain>
    </source>
</reference>
<dbReference type="InterPro" id="IPR032460">
    <property type="entry name" value="Symplekin/Pta1_N"/>
</dbReference>
<dbReference type="SUPFAM" id="SSF48371">
    <property type="entry name" value="ARM repeat"/>
    <property type="match status" value="1"/>
</dbReference>
<feature type="compositionally biased region" description="Polar residues" evidence="1">
    <location>
        <begin position="1372"/>
        <end position="1384"/>
    </location>
</feature>
<dbReference type="InterPro" id="IPR011989">
    <property type="entry name" value="ARM-like"/>
</dbReference>
<accession>A0AA39RMM5</accession>
<organism evidence="4 5">
    <name type="scientific">Acer saccharum</name>
    <name type="common">Sugar maple</name>
    <dbReference type="NCBI Taxonomy" id="4024"/>
    <lineage>
        <taxon>Eukaryota</taxon>
        <taxon>Viridiplantae</taxon>
        <taxon>Streptophyta</taxon>
        <taxon>Embryophyta</taxon>
        <taxon>Tracheophyta</taxon>
        <taxon>Spermatophyta</taxon>
        <taxon>Magnoliopsida</taxon>
        <taxon>eudicotyledons</taxon>
        <taxon>Gunneridae</taxon>
        <taxon>Pentapetalae</taxon>
        <taxon>rosids</taxon>
        <taxon>malvids</taxon>
        <taxon>Sapindales</taxon>
        <taxon>Sapindaceae</taxon>
        <taxon>Hippocastanoideae</taxon>
        <taxon>Acereae</taxon>
        <taxon>Acer</taxon>
    </lineage>
</organism>
<dbReference type="Gene3D" id="1.25.10.10">
    <property type="entry name" value="Leucine-rich Repeat Variant"/>
    <property type="match status" value="1"/>
</dbReference>
<feature type="domain" description="Symplekin C-terminal" evidence="3">
    <location>
        <begin position="1092"/>
        <end position="1270"/>
    </location>
</feature>
<dbReference type="PANTHER" id="PTHR47184">
    <property type="entry name" value="PHOSPHATIDYLINOSITOL 3-AND 4-KINASE FAMILY PROTEIN-RELATED"/>
    <property type="match status" value="1"/>
</dbReference>
<keyword evidence="5" id="KW-1185">Reference proteome</keyword>
<dbReference type="InterPro" id="IPR016024">
    <property type="entry name" value="ARM-type_fold"/>
</dbReference>